<sequence>MVAGASNTSASSVAEHEDAVRAAVRAAAKATLAVPSQKQWVVEFLVESILADVMDDQAGGAPPAERAAARDSSRQAAGVASGAAKAVSKHKAGGAHHAREQPDKTAAAPKPAGSTSDGCTAEEHTVRVLLSRLPTDAAEAEARFGSLLYDSLDDVDTSDVSEFCAHLAGGMDGMREALLGALGEGGSDGSDTEEGVCEMCGRETALTKHHLIPRDVHKDMRKRGLSSDELQVGAMVCRPCHNAIHRNFDNKTLATQYNSVDKLMQVEAIQRHVAWARKQRVATAQQALNLPAKFRNKR</sequence>
<dbReference type="PANTHER" id="PTHR37827:SF1">
    <property type="entry name" value="HNH DOMAIN-CONTAINING PROTEIN"/>
    <property type="match status" value="1"/>
</dbReference>
<dbReference type="GO" id="GO:0004519">
    <property type="term" value="F:endonuclease activity"/>
    <property type="evidence" value="ECO:0007669"/>
    <property type="project" value="InterPro"/>
</dbReference>
<dbReference type="AlphaFoldDB" id="A0A7S0S4D5"/>
<proteinExistence type="predicted"/>
<evidence type="ECO:0000256" key="1">
    <source>
        <dbReference type="SAM" id="MobiDB-lite"/>
    </source>
</evidence>
<dbReference type="Pfam" id="PF01844">
    <property type="entry name" value="HNH"/>
    <property type="match status" value="1"/>
</dbReference>
<feature type="domain" description="HNH" evidence="2">
    <location>
        <begin position="197"/>
        <end position="246"/>
    </location>
</feature>
<accession>A0A7S0S4D5</accession>
<reference evidence="3" key="1">
    <citation type="submission" date="2021-01" db="EMBL/GenBank/DDBJ databases">
        <authorList>
            <person name="Corre E."/>
            <person name="Pelletier E."/>
            <person name="Niang G."/>
            <person name="Scheremetjew M."/>
            <person name="Finn R."/>
            <person name="Kale V."/>
            <person name="Holt S."/>
            <person name="Cochrane G."/>
            <person name="Meng A."/>
            <person name="Brown T."/>
            <person name="Cohen L."/>
        </authorList>
    </citation>
    <scope>NUCLEOTIDE SEQUENCE</scope>
    <source>
        <strain evidence="3">SAG 11-49</strain>
    </source>
</reference>
<evidence type="ECO:0000259" key="2">
    <source>
        <dbReference type="Pfam" id="PF01844"/>
    </source>
</evidence>
<name>A0A7S0S4D5_9CHLO</name>
<evidence type="ECO:0000313" key="3">
    <source>
        <dbReference type="EMBL" id="CAD8694475.1"/>
    </source>
</evidence>
<dbReference type="GO" id="GO:0003676">
    <property type="term" value="F:nucleic acid binding"/>
    <property type="evidence" value="ECO:0007669"/>
    <property type="project" value="InterPro"/>
</dbReference>
<dbReference type="EMBL" id="HBFB01033261">
    <property type="protein sequence ID" value="CAD8694475.1"/>
    <property type="molecule type" value="Transcribed_RNA"/>
</dbReference>
<feature type="compositionally biased region" description="Low complexity" evidence="1">
    <location>
        <begin position="57"/>
        <end position="66"/>
    </location>
</feature>
<dbReference type="InterPro" id="IPR002711">
    <property type="entry name" value="HNH"/>
</dbReference>
<gene>
    <name evidence="3" type="ORF">CLEI1391_LOCUS18658</name>
</gene>
<organism evidence="3">
    <name type="scientific">Chlamydomonas leiostraca</name>
    <dbReference type="NCBI Taxonomy" id="1034604"/>
    <lineage>
        <taxon>Eukaryota</taxon>
        <taxon>Viridiplantae</taxon>
        <taxon>Chlorophyta</taxon>
        <taxon>core chlorophytes</taxon>
        <taxon>Chlorophyceae</taxon>
        <taxon>CS clade</taxon>
        <taxon>Chlamydomonadales</taxon>
        <taxon>Chlamydomonadaceae</taxon>
        <taxon>Chlamydomonas</taxon>
    </lineage>
</organism>
<feature type="compositionally biased region" description="Basic residues" evidence="1">
    <location>
        <begin position="87"/>
        <end position="96"/>
    </location>
</feature>
<dbReference type="GO" id="GO:0008270">
    <property type="term" value="F:zinc ion binding"/>
    <property type="evidence" value="ECO:0007669"/>
    <property type="project" value="InterPro"/>
</dbReference>
<dbReference type="CDD" id="cd00085">
    <property type="entry name" value="HNHc"/>
    <property type="match status" value="1"/>
</dbReference>
<feature type="region of interest" description="Disordered" evidence="1">
    <location>
        <begin position="57"/>
        <end position="120"/>
    </location>
</feature>
<protein>
    <recommendedName>
        <fullName evidence="2">HNH domain-containing protein</fullName>
    </recommendedName>
</protein>
<dbReference type="PANTHER" id="PTHR37827">
    <property type="entry name" value="TUDOR DOMAIN-CONTAINING PROTEIN"/>
    <property type="match status" value="1"/>
</dbReference>
<dbReference type="InterPro" id="IPR003615">
    <property type="entry name" value="HNH_nuc"/>
</dbReference>
<feature type="compositionally biased region" description="Low complexity" evidence="1">
    <location>
        <begin position="74"/>
        <end position="86"/>
    </location>
</feature>